<protein>
    <recommendedName>
        <fullName evidence="3">DUF1822 domain-containing protein</fullName>
    </recommendedName>
</protein>
<keyword evidence="2" id="KW-1185">Reference proteome</keyword>
<organism evidence="1 2">
    <name type="scientific">Acaryochloris marina (strain MBIC 11017)</name>
    <dbReference type="NCBI Taxonomy" id="329726"/>
    <lineage>
        <taxon>Bacteria</taxon>
        <taxon>Bacillati</taxon>
        <taxon>Cyanobacteriota</taxon>
        <taxon>Cyanophyceae</taxon>
        <taxon>Acaryochloridales</taxon>
        <taxon>Acaryochloridaceae</taxon>
        <taxon>Acaryochloris</taxon>
    </lineage>
</organism>
<dbReference type="Proteomes" id="UP000000268">
    <property type="component" value="Chromosome"/>
</dbReference>
<dbReference type="STRING" id="329726.AM1_2925"/>
<dbReference type="KEGG" id="amr:AM1_2925"/>
<dbReference type="AlphaFoldDB" id="B0CBD8"/>
<dbReference type="RefSeq" id="WP_012163358.1">
    <property type="nucleotide sequence ID" value="NC_009925.1"/>
</dbReference>
<accession>B0CBD8</accession>
<dbReference type="eggNOG" id="COG3415">
    <property type="taxonomic scope" value="Bacteria"/>
</dbReference>
<dbReference type="Pfam" id="PF08852">
    <property type="entry name" value="DUF1822"/>
    <property type="match status" value="1"/>
</dbReference>
<sequence length="319" mass="35661">MSDSLALPITQAARQIAQDFGQQQSTPEKCQQVYLNTLAVLAVKEYLALMEIPYNLEASDSWNPVVRLCADVADLVVPGMGSLECRPILPDTPTCLLPPEVWSDRIGYLVVIIDDQQRRARILGFTPTVQAGQIAIDQLQPLESLLAHISEFMLVDTKSPTFVQTDLGQWLHGIFNQSWQVVEDLLQPSTLEPAFHFRSAATTSTVELDDDAVQIKRAKLVKFKNDAEEIPLVLIMNLLQTESDSQRMLCVQLRPAGQCASLPANLVLRVLDNQHNTFLEAQSRQADNYLQLEFSGLPGEQFHLDLEQGNHILTETFII</sequence>
<evidence type="ECO:0008006" key="3">
    <source>
        <dbReference type="Google" id="ProtNLM"/>
    </source>
</evidence>
<gene>
    <name evidence="1" type="ordered locus">AM1_2925</name>
</gene>
<reference evidence="1 2" key="1">
    <citation type="journal article" date="2008" name="Proc. Natl. Acad. Sci. U.S.A.">
        <title>Niche adaptation and genome expansion in the chlorophyll d-producing cyanobacterium Acaryochloris marina.</title>
        <authorList>
            <person name="Swingley W.D."/>
            <person name="Chen M."/>
            <person name="Cheung P.C."/>
            <person name="Conrad A.L."/>
            <person name="Dejesa L.C."/>
            <person name="Hao J."/>
            <person name="Honchak B.M."/>
            <person name="Karbach L.E."/>
            <person name="Kurdoglu A."/>
            <person name="Lahiri S."/>
            <person name="Mastrian S.D."/>
            <person name="Miyashita H."/>
            <person name="Page L."/>
            <person name="Ramakrishna P."/>
            <person name="Satoh S."/>
            <person name="Sattley W.M."/>
            <person name="Shimada Y."/>
            <person name="Taylor H.L."/>
            <person name="Tomo T."/>
            <person name="Tsuchiya T."/>
            <person name="Wang Z.T."/>
            <person name="Raymond J."/>
            <person name="Mimuro M."/>
            <person name="Blankenship R.E."/>
            <person name="Touchman J.W."/>
        </authorList>
    </citation>
    <scope>NUCLEOTIDE SEQUENCE [LARGE SCALE GENOMIC DNA]</scope>
    <source>
        <strain evidence="2">MBIC 11017</strain>
    </source>
</reference>
<evidence type="ECO:0000313" key="2">
    <source>
        <dbReference type="Proteomes" id="UP000000268"/>
    </source>
</evidence>
<name>B0CBD8_ACAM1</name>
<proteinExistence type="predicted"/>
<dbReference type="HOGENOM" id="CLU_073017_0_0_3"/>
<dbReference type="EMBL" id="CP000828">
    <property type="protein sequence ID" value="ABW27923.1"/>
    <property type="molecule type" value="Genomic_DNA"/>
</dbReference>
<dbReference type="InterPro" id="IPR014951">
    <property type="entry name" value="DUF1822"/>
</dbReference>
<evidence type="ECO:0000313" key="1">
    <source>
        <dbReference type="EMBL" id="ABW27923.1"/>
    </source>
</evidence>